<accession>A0A086K873</accession>
<proteinExistence type="predicted"/>
<protein>
    <submittedName>
        <fullName evidence="1">Uncharacterized protein</fullName>
    </submittedName>
</protein>
<comment type="caution">
    <text evidence="1">The sequence shown here is derived from an EMBL/GenBank/DDBJ whole genome shotgun (WGS) entry which is preliminary data.</text>
</comment>
<dbReference type="EMBL" id="AHZU02000757">
    <property type="protein sequence ID" value="KFG40591.1"/>
    <property type="molecule type" value="Genomic_DNA"/>
</dbReference>
<organism evidence="1 2">
    <name type="scientific">Toxoplasma gondii GAB2-2007-GAL-DOM2</name>
    <dbReference type="NCBI Taxonomy" id="1130820"/>
    <lineage>
        <taxon>Eukaryota</taxon>
        <taxon>Sar</taxon>
        <taxon>Alveolata</taxon>
        <taxon>Apicomplexa</taxon>
        <taxon>Conoidasida</taxon>
        <taxon>Coccidia</taxon>
        <taxon>Eucoccidiorida</taxon>
        <taxon>Eimeriorina</taxon>
        <taxon>Sarcocystidae</taxon>
        <taxon>Toxoplasma</taxon>
    </lineage>
</organism>
<evidence type="ECO:0000313" key="2">
    <source>
        <dbReference type="Proteomes" id="UP000028837"/>
    </source>
</evidence>
<dbReference type="AlphaFoldDB" id="A0A086K873"/>
<sequence>MLRISPSLDISSLLIVDAEKVESDLELLLTERVCEEIRSYRSGAIRTAVFLDFRMKRRRNARDAKTRSFSPPTNLEKHPETVFANRGLARNPLPSQTKKLPTRCTYIPPVKKTVCLRTVRR</sequence>
<gene>
    <name evidence="1" type="ORF">TGDOM2_250020</name>
</gene>
<evidence type="ECO:0000313" key="1">
    <source>
        <dbReference type="EMBL" id="KFG40591.1"/>
    </source>
</evidence>
<reference evidence="1 2" key="1">
    <citation type="submission" date="2014-02" db="EMBL/GenBank/DDBJ databases">
        <authorList>
            <person name="Sibley D."/>
            <person name="Venepally P."/>
            <person name="Karamycheva S."/>
            <person name="Hadjithomas M."/>
            <person name="Khan A."/>
            <person name="Brunk B."/>
            <person name="Roos D."/>
            <person name="Caler E."/>
            <person name="Lorenzi H."/>
        </authorList>
    </citation>
    <scope>NUCLEOTIDE SEQUENCE [LARGE SCALE GENOMIC DNA]</scope>
    <source>
        <strain evidence="1 2">GAB2-2007-GAL-DOM2</strain>
    </source>
</reference>
<dbReference type="Proteomes" id="UP000028837">
    <property type="component" value="Unassembled WGS sequence"/>
</dbReference>
<name>A0A086K873_TOXGO</name>
<dbReference type="VEuPathDB" id="ToxoDB:TGDOM2_250020"/>